<feature type="compositionally biased region" description="Low complexity" evidence="1">
    <location>
        <begin position="272"/>
        <end position="287"/>
    </location>
</feature>
<feature type="region of interest" description="Disordered" evidence="1">
    <location>
        <begin position="341"/>
        <end position="373"/>
    </location>
</feature>
<organism evidence="2 3">
    <name type="scientific">Pleodorina starrii</name>
    <dbReference type="NCBI Taxonomy" id="330485"/>
    <lineage>
        <taxon>Eukaryota</taxon>
        <taxon>Viridiplantae</taxon>
        <taxon>Chlorophyta</taxon>
        <taxon>core chlorophytes</taxon>
        <taxon>Chlorophyceae</taxon>
        <taxon>CS clade</taxon>
        <taxon>Chlamydomonadales</taxon>
        <taxon>Volvocaceae</taxon>
        <taxon>Pleodorina</taxon>
    </lineage>
</organism>
<reference evidence="2 3" key="1">
    <citation type="journal article" date="2023" name="Commun. Biol.">
        <title>Reorganization of the ancestral sex-determining regions during the evolution of trioecy in Pleodorina starrii.</title>
        <authorList>
            <person name="Takahashi K."/>
            <person name="Suzuki S."/>
            <person name="Kawai-Toyooka H."/>
            <person name="Yamamoto K."/>
            <person name="Hamaji T."/>
            <person name="Ootsuki R."/>
            <person name="Yamaguchi H."/>
            <person name="Kawachi M."/>
            <person name="Higashiyama T."/>
            <person name="Nozaki H."/>
        </authorList>
    </citation>
    <scope>NUCLEOTIDE SEQUENCE [LARGE SCALE GENOMIC DNA]</scope>
    <source>
        <strain evidence="2 3">NIES-4479</strain>
    </source>
</reference>
<dbReference type="AlphaFoldDB" id="A0A9W6C0J5"/>
<feature type="compositionally biased region" description="Pro residues" evidence="1">
    <location>
        <begin position="1087"/>
        <end position="1099"/>
    </location>
</feature>
<feature type="compositionally biased region" description="Basic and acidic residues" evidence="1">
    <location>
        <begin position="1102"/>
        <end position="1111"/>
    </location>
</feature>
<keyword evidence="3" id="KW-1185">Reference proteome</keyword>
<sequence>MAKEARFRHEKLLAELIPLFLTQEQLFEFYKVISSQVLTEEVNRALRAVNSFFEEEHEDPGTFFRGFLVKAYSERFDAFLLLPLHTVQPTGEDGELEVELRMVKADGACVRNWLPASHLWPTHQPYKDWAKDDPDTTLCDDDLYYVIAMTERKGHQYLFPLPPELTLLRKKLLHGLRELLRLRQQSQRFTRRETRVKIEEAKQEPDLPVAGRLRVPSAAGKDAMWGRSYEPEEKHRCIRLQPQAEPSNEAELRKAEREVETLLRQLEASVQAAKQEAAEKPSSAAAAAEREAAGHGPSAPRDPRRLGGTRGGGGGAGFAVAPWHSSPGAASAFLREVGALSSGACDSPPPAKRLRTQYDEAGSGSQGGSTPLPTQLQVEYMRARAVLLRPLWVNNAIAKNLREDWSQLPVDVFEKASAQKQRVEAVEAQLRMEGQAISCEEDCVHFYAALVREEREQQQRQRLRQQDEQPSWKGKVALGVDGKVVSKLTSGSMCSQPLLRHTGASAACASVISSIKDLKNNRIPLVFPEVGPIPDLNELIPEVGVLSFQDDKELECMTRFARERNWYDVDLQSGASCIAANAVKDSAPNVARCGVSSVKFNEGRFTNHIMTVFVFTCTSSWATQTLVPQLRDAHMQKQFLDNKAFLMLFRLLPIAADNRHGAAAAALTSRGPGGSDCPKGPVAVAVGGEPAGGGAHAAAHAGPASASPGLVAAGPGPGATAVAAGTPAAGLVAHHPRPADTTLLPGTSSLDPTATAAGAPAAAPPEAGAPLQVTSPATVSHVAGPLPGVQQGAAAAAAAAQQPEGAALAAAPADGAGTSAAPAAAAAGASVQQAANGPQAQPEAAALQPGGAPAPGAAVGWSAPGATAAAGAYHPQQPAYYGSYWSSTGTHAAYPAYSAPTAPYQEPYNAAPYQHASHHHPAYQSYYVHSGYNAYGYGYEASHGYGAQTYAHWPAASQQAYAGYYTPSGQQAPAPAPNLQAASAAAAAAPAVVAPVAAAAVSLPAAEAVIAADAPWRALDQGPAPEASGMSMSEGSDEEAVKQVGPGSHVPPSQDDGRPFAAVATHAAGVPHPPQGQPLGEAQHAPRGPPPSPPPPPPGEAAVRHPERERTPPSYFSDGE</sequence>
<evidence type="ECO:0000313" key="2">
    <source>
        <dbReference type="EMBL" id="GLC61252.1"/>
    </source>
</evidence>
<dbReference type="OrthoDB" id="10370099at2759"/>
<comment type="caution">
    <text evidence="2">The sequence shown here is derived from an EMBL/GenBank/DDBJ whole genome shotgun (WGS) entry which is preliminary data.</text>
</comment>
<feature type="compositionally biased region" description="Low complexity" evidence="1">
    <location>
        <begin position="752"/>
        <end position="770"/>
    </location>
</feature>
<feature type="region of interest" description="Disordered" evidence="1">
    <location>
        <begin position="832"/>
        <end position="858"/>
    </location>
</feature>
<feature type="region of interest" description="Disordered" evidence="1">
    <location>
        <begin position="731"/>
        <end position="772"/>
    </location>
</feature>
<evidence type="ECO:0000256" key="1">
    <source>
        <dbReference type="SAM" id="MobiDB-lite"/>
    </source>
</evidence>
<protein>
    <submittedName>
        <fullName evidence="2">Uncharacterized protein</fullName>
    </submittedName>
</protein>
<accession>A0A9W6C0J5</accession>
<feature type="compositionally biased region" description="Gly residues" evidence="1">
    <location>
        <begin position="308"/>
        <end position="317"/>
    </location>
</feature>
<dbReference type="EMBL" id="BRXU01000044">
    <property type="protein sequence ID" value="GLC61252.1"/>
    <property type="molecule type" value="Genomic_DNA"/>
</dbReference>
<evidence type="ECO:0000313" key="3">
    <source>
        <dbReference type="Proteomes" id="UP001165080"/>
    </source>
</evidence>
<dbReference type="Proteomes" id="UP001165080">
    <property type="component" value="Unassembled WGS sequence"/>
</dbReference>
<feature type="region of interest" description="Disordered" evidence="1">
    <location>
        <begin position="272"/>
        <end position="320"/>
    </location>
</feature>
<name>A0A9W6C0J5_9CHLO</name>
<proteinExistence type="predicted"/>
<feature type="region of interest" description="Disordered" evidence="1">
    <location>
        <begin position="1020"/>
        <end position="1120"/>
    </location>
</feature>
<feature type="region of interest" description="Disordered" evidence="1">
    <location>
        <begin position="237"/>
        <end position="256"/>
    </location>
</feature>
<gene>
    <name evidence="2" type="primary">PLEST009400</name>
    <name evidence="2" type="ORF">PLESTB_001736000</name>
</gene>